<protein>
    <submittedName>
        <fullName evidence="2">FISUMP domain-containing protein</fullName>
    </submittedName>
</protein>
<keyword evidence="3" id="KW-1185">Reference proteome</keyword>
<organism evidence="2 3">
    <name type="scientific">Asprobacillus argus</name>
    <dbReference type="NCBI Taxonomy" id="3076534"/>
    <lineage>
        <taxon>Bacteria</taxon>
        <taxon>Pseudomonadati</taxon>
        <taxon>Bacteroidota</taxon>
        <taxon>Flavobacteriia</taxon>
        <taxon>Flavobacteriales</taxon>
        <taxon>Flavobacteriaceae</taxon>
        <taxon>Asprobacillus</taxon>
    </lineage>
</organism>
<accession>A0ABU3LB58</accession>
<keyword evidence="1" id="KW-0472">Membrane</keyword>
<gene>
    <name evidence="2" type="ORF">RQM59_00875</name>
</gene>
<evidence type="ECO:0000256" key="1">
    <source>
        <dbReference type="SAM" id="Phobius"/>
    </source>
</evidence>
<proteinExistence type="predicted"/>
<keyword evidence="1" id="KW-0812">Transmembrane</keyword>
<reference evidence="2 3" key="1">
    <citation type="submission" date="2023-09" db="EMBL/GenBank/DDBJ databases">
        <title>Novel taxa isolated from Blanes Bay.</title>
        <authorList>
            <person name="Rey-Velasco X."/>
            <person name="Lucena T."/>
        </authorList>
    </citation>
    <scope>NUCLEOTIDE SEQUENCE [LARGE SCALE GENOMIC DNA]</scope>
    <source>
        <strain evidence="2 3">S356</strain>
    </source>
</reference>
<evidence type="ECO:0000313" key="2">
    <source>
        <dbReference type="EMBL" id="MDT7830910.1"/>
    </source>
</evidence>
<evidence type="ECO:0000313" key="3">
    <source>
        <dbReference type="Proteomes" id="UP001257277"/>
    </source>
</evidence>
<dbReference type="RefSeq" id="WP_349240166.1">
    <property type="nucleotide sequence ID" value="NZ_JAVTTO010000001.1"/>
</dbReference>
<comment type="caution">
    <text evidence="2">The sequence shown here is derived from an EMBL/GenBank/DDBJ whole genome shotgun (WGS) entry which is preliminary data.</text>
</comment>
<sequence length="309" mass="32768">MEKRIRIIRTSIMTYSTVILMCISFNTWSQVGVGTSNPDASAALEISSTTKGVLLPRMTKAQMEAITSPAEGLLVYCTDCDPKGMYIFNGISYIASSTGVPSGFNENTDVVSTTGKIWMDRNLGASQVATSLTDHLGYGSLFQWGRAADGHEVINWTSSTTSDGAEQARETAITSATDTPGHDDFITNILNWRSTPNNNLWQGVGGTNNPCPTGYRVPTNQELNAERAAFSTNDAAGAFASPLKFTLSGFRLTSTGALNSVGTAGYYWSSTASGVLLGRSLRMLITSSNVSTGSTSEAGVGASVRCIKE</sequence>
<dbReference type="Proteomes" id="UP001257277">
    <property type="component" value="Unassembled WGS sequence"/>
</dbReference>
<feature type="transmembrane region" description="Helical" evidence="1">
    <location>
        <begin position="12"/>
        <end position="29"/>
    </location>
</feature>
<dbReference type="EMBL" id="JAVTTO010000001">
    <property type="protein sequence ID" value="MDT7830910.1"/>
    <property type="molecule type" value="Genomic_DNA"/>
</dbReference>
<keyword evidence="1" id="KW-1133">Transmembrane helix</keyword>
<name>A0ABU3LB58_9FLAO</name>